<evidence type="ECO:0000313" key="8">
    <source>
        <dbReference type="EMBL" id="CAB4822930.1"/>
    </source>
</evidence>
<dbReference type="InterPro" id="IPR043795">
    <property type="entry name" value="N-alpha-Ac-DABA-like"/>
</dbReference>
<evidence type="ECO:0000313" key="6">
    <source>
        <dbReference type="EMBL" id="CAB4679754.1"/>
    </source>
</evidence>
<evidence type="ECO:0000256" key="2">
    <source>
        <dbReference type="ARBA" id="ARBA00022723"/>
    </source>
</evidence>
<evidence type="ECO:0000256" key="1">
    <source>
        <dbReference type="ARBA" id="ARBA00001947"/>
    </source>
</evidence>
<dbReference type="EMBL" id="CAEZYD010000009">
    <property type="protein sequence ID" value="CAB4710338.1"/>
    <property type="molecule type" value="Genomic_DNA"/>
</dbReference>
<name>A0A6J7LJ62_9ZZZZ</name>
<keyword evidence="3" id="KW-0378">Hydrolase</keyword>
<dbReference type="GO" id="GO:0016788">
    <property type="term" value="F:hydrolase activity, acting on ester bonds"/>
    <property type="evidence" value="ECO:0007669"/>
    <property type="project" value="InterPro"/>
</dbReference>
<evidence type="ECO:0000259" key="5">
    <source>
        <dbReference type="Pfam" id="PF24827"/>
    </source>
</evidence>
<accession>A0A6J7LJ62</accession>
<comment type="cofactor">
    <cofactor evidence="1">
        <name>Zn(2+)</name>
        <dbReference type="ChEBI" id="CHEBI:29105"/>
    </cofactor>
</comment>
<dbReference type="Gene3D" id="3.40.630.10">
    <property type="entry name" value="Zn peptidases"/>
    <property type="match status" value="1"/>
</dbReference>
<dbReference type="EMBL" id="CAFBPT010000003">
    <property type="protein sequence ID" value="CAB5025603.1"/>
    <property type="molecule type" value="Genomic_DNA"/>
</dbReference>
<dbReference type="InterPro" id="IPR055438">
    <property type="entry name" value="AstE_AspA_cat"/>
</dbReference>
<organism evidence="10">
    <name type="scientific">freshwater metagenome</name>
    <dbReference type="NCBI Taxonomy" id="449393"/>
    <lineage>
        <taxon>unclassified sequences</taxon>
        <taxon>metagenomes</taxon>
        <taxon>ecological metagenomes</taxon>
    </lineage>
</organism>
<dbReference type="EMBL" id="CAFBNU010000008">
    <property type="protein sequence ID" value="CAB4965774.1"/>
    <property type="molecule type" value="Genomic_DNA"/>
</dbReference>
<evidence type="ECO:0000313" key="7">
    <source>
        <dbReference type="EMBL" id="CAB4710338.1"/>
    </source>
</evidence>
<protein>
    <submittedName>
        <fullName evidence="10">Unannotated protein</fullName>
    </submittedName>
</protein>
<dbReference type="PIRSF" id="PIRSF039012">
    <property type="entry name" value="ASP"/>
    <property type="match status" value="1"/>
</dbReference>
<dbReference type="PANTHER" id="PTHR37326:SF1">
    <property type="entry name" value="BLL3975 PROTEIN"/>
    <property type="match status" value="1"/>
</dbReference>
<evidence type="ECO:0000313" key="11">
    <source>
        <dbReference type="EMBL" id="CAB5025603.1"/>
    </source>
</evidence>
<evidence type="ECO:0000256" key="4">
    <source>
        <dbReference type="ARBA" id="ARBA00022833"/>
    </source>
</evidence>
<dbReference type="EMBL" id="CAFAAZ010000007">
    <property type="protein sequence ID" value="CAB4822930.1"/>
    <property type="molecule type" value="Genomic_DNA"/>
</dbReference>
<dbReference type="SUPFAM" id="SSF53187">
    <property type="entry name" value="Zn-dependent exopeptidases"/>
    <property type="match status" value="1"/>
</dbReference>
<feature type="domain" description="Succinylglutamate desuccinylase/Aspartoacylase catalytic" evidence="5">
    <location>
        <begin position="34"/>
        <end position="225"/>
    </location>
</feature>
<proteinExistence type="predicted"/>
<evidence type="ECO:0000313" key="10">
    <source>
        <dbReference type="EMBL" id="CAB4965774.1"/>
    </source>
</evidence>
<dbReference type="AlphaFoldDB" id="A0A6J7LJ62"/>
<gene>
    <name evidence="6" type="ORF">UFOPK2343_01006</name>
    <name evidence="7" type="ORF">UFOPK2652_00755</name>
    <name evidence="8" type="ORF">UFOPK3128_00932</name>
    <name evidence="9" type="ORF">UFOPK3511_00766</name>
    <name evidence="10" type="ORF">UFOPK3880_00889</name>
    <name evidence="11" type="ORF">UFOPK4146_00524</name>
</gene>
<reference evidence="10" key="1">
    <citation type="submission" date="2020-05" db="EMBL/GenBank/DDBJ databases">
        <authorList>
            <person name="Chiriac C."/>
            <person name="Salcher M."/>
            <person name="Ghai R."/>
            <person name="Kavagutti S V."/>
        </authorList>
    </citation>
    <scope>NUCLEOTIDE SEQUENCE</scope>
</reference>
<dbReference type="PANTHER" id="PTHR37326">
    <property type="entry name" value="BLL3975 PROTEIN"/>
    <property type="match status" value="1"/>
</dbReference>
<dbReference type="EMBL" id="CAFBMA010000006">
    <property type="protein sequence ID" value="CAB4896227.1"/>
    <property type="molecule type" value="Genomic_DNA"/>
</dbReference>
<evidence type="ECO:0000313" key="9">
    <source>
        <dbReference type="EMBL" id="CAB4896227.1"/>
    </source>
</evidence>
<dbReference type="EMBL" id="CAEZXD010000029">
    <property type="protein sequence ID" value="CAB4679754.1"/>
    <property type="molecule type" value="Genomic_DNA"/>
</dbReference>
<keyword evidence="4" id="KW-0862">Zinc</keyword>
<dbReference type="InterPro" id="IPR053138">
    <property type="entry name" value="N-alpha-Ac-DABA_deacetylase"/>
</dbReference>
<evidence type="ECO:0000256" key="3">
    <source>
        <dbReference type="ARBA" id="ARBA00022801"/>
    </source>
</evidence>
<keyword evidence="2" id="KW-0479">Metal-binding</keyword>
<sequence length="319" mass="34916">MTTELGNRKNYFLEVEMGKNQILIPVIEVLGDKPGNTLVLVAGLHGDEYEATQTLFKLNLELDPKNISGRIIMITVGNPLAQQEQSRITPKLYDGKNLAREFPGDSEGSITQRIANEIWKLITDNCSKNDLVIDLHSGGKDYSYVHTAGVRDMLLNSEQTLKSIEAARAMLIPQLCLMEPVSGTLSATAINHGIPSIGCEVEGKGSVNWKDVEIYLAGIKNVMKLTGHDRNGSPLKTEGDFYRTSTILSKNSGFATFNVDRFIPVNRGDLICEISDSFGENIENVLSPCSGEIWAIRTNPSVGVNEILALIKIPDRGIG</sequence>
<dbReference type="GO" id="GO:0046872">
    <property type="term" value="F:metal ion binding"/>
    <property type="evidence" value="ECO:0007669"/>
    <property type="project" value="UniProtKB-KW"/>
</dbReference>
<dbReference type="Pfam" id="PF24827">
    <property type="entry name" value="AstE_AspA_cat"/>
    <property type="match status" value="1"/>
</dbReference>
<dbReference type="GO" id="GO:0016811">
    <property type="term" value="F:hydrolase activity, acting on carbon-nitrogen (but not peptide) bonds, in linear amides"/>
    <property type="evidence" value="ECO:0007669"/>
    <property type="project" value="InterPro"/>
</dbReference>